<evidence type="ECO:0000313" key="1">
    <source>
        <dbReference type="EMBL" id="GAG37610.1"/>
    </source>
</evidence>
<reference evidence="1" key="1">
    <citation type="journal article" date="2014" name="Front. Microbiol.">
        <title>High frequency of phylogenetically diverse reductive dehalogenase-homologous genes in deep subseafloor sedimentary metagenomes.</title>
        <authorList>
            <person name="Kawai M."/>
            <person name="Futagami T."/>
            <person name="Toyoda A."/>
            <person name="Takaki Y."/>
            <person name="Nishi S."/>
            <person name="Hori S."/>
            <person name="Arai W."/>
            <person name="Tsubouchi T."/>
            <person name="Morono Y."/>
            <person name="Uchiyama I."/>
            <person name="Ito T."/>
            <person name="Fujiyama A."/>
            <person name="Inagaki F."/>
            <person name="Takami H."/>
        </authorList>
    </citation>
    <scope>NUCLEOTIDE SEQUENCE</scope>
    <source>
        <strain evidence="1">Expedition CK06-06</strain>
    </source>
</reference>
<accession>X0X3L8</accession>
<sequence>MPKNSINDKRIKNTLIIKEIYQAEPIEVKYQWLVPKVKSKLKRTVFDCLNF</sequence>
<feature type="non-terminal residue" evidence="1">
    <location>
        <position position="51"/>
    </location>
</feature>
<dbReference type="EMBL" id="BARS01049868">
    <property type="protein sequence ID" value="GAG37610.1"/>
    <property type="molecule type" value="Genomic_DNA"/>
</dbReference>
<dbReference type="AlphaFoldDB" id="X0X3L8"/>
<organism evidence="1">
    <name type="scientific">marine sediment metagenome</name>
    <dbReference type="NCBI Taxonomy" id="412755"/>
    <lineage>
        <taxon>unclassified sequences</taxon>
        <taxon>metagenomes</taxon>
        <taxon>ecological metagenomes</taxon>
    </lineage>
</organism>
<gene>
    <name evidence="1" type="ORF">S01H1_74528</name>
</gene>
<proteinExistence type="predicted"/>
<protein>
    <submittedName>
        <fullName evidence="1">Uncharacterized protein</fullName>
    </submittedName>
</protein>
<comment type="caution">
    <text evidence="1">The sequence shown here is derived from an EMBL/GenBank/DDBJ whole genome shotgun (WGS) entry which is preliminary data.</text>
</comment>
<name>X0X3L8_9ZZZZ</name>